<evidence type="ECO:0000313" key="2">
    <source>
        <dbReference type="Proteomes" id="UP000821865"/>
    </source>
</evidence>
<evidence type="ECO:0000313" key="1">
    <source>
        <dbReference type="EMBL" id="KAH7959755.1"/>
    </source>
</evidence>
<accession>A0ACB8D5N7</accession>
<proteinExistence type="predicted"/>
<protein>
    <submittedName>
        <fullName evidence="1">Uncharacterized protein</fullName>
    </submittedName>
</protein>
<reference evidence="1" key="1">
    <citation type="submission" date="2020-05" db="EMBL/GenBank/DDBJ databases">
        <title>Large-scale comparative analyses of tick genomes elucidate their genetic diversity and vector capacities.</title>
        <authorList>
            <person name="Jia N."/>
            <person name="Wang J."/>
            <person name="Shi W."/>
            <person name="Du L."/>
            <person name="Sun Y."/>
            <person name="Zhan W."/>
            <person name="Jiang J."/>
            <person name="Wang Q."/>
            <person name="Zhang B."/>
            <person name="Ji P."/>
            <person name="Sakyi L.B."/>
            <person name="Cui X."/>
            <person name="Yuan T."/>
            <person name="Jiang B."/>
            <person name="Yang W."/>
            <person name="Lam T.T.-Y."/>
            <person name="Chang Q."/>
            <person name="Ding S."/>
            <person name="Wang X."/>
            <person name="Zhu J."/>
            <person name="Ruan X."/>
            <person name="Zhao L."/>
            <person name="Wei J."/>
            <person name="Que T."/>
            <person name="Du C."/>
            <person name="Cheng J."/>
            <person name="Dai P."/>
            <person name="Han X."/>
            <person name="Huang E."/>
            <person name="Gao Y."/>
            <person name="Liu J."/>
            <person name="Shao H."/>
            <person name="Ye R."/>
            <person name="Li L."/>
            <person name="Wei W."/>
            <person name="Wang X."/>
            <person name="Wang C."/>
            <person name="Yang T."/>
            <person name="Huo Q."/>
            <person name="Li W."/>
            <person name="Guo W."/>
            <person name="Chen H."/>
            <person name="Zhou L."/>
            <person name="Ni X."/>
            <person name="Tian J."/>
            <person name="Zhou Y."/>
            <person name="Sheng Y."/>
            <person name="Liu T."/>
            <person name="Pan Y."/>
            <person name="Xia L."/>
            <person name="Li J."/>
            <person name="Zhao F."/>
            <person name="Cao W."/>
        </authorList>
    </citation>
    <scope>NUCLEOTIDE SEQUENCE</scope>
    <source>
        <strain evidence="1">Dsil-2018</strain>
    </source>
</reference>
<keyword evidence="2" id="KW-1185">Reference proteome</keyword>
<name>A0ACB8D5N7_DERSI</name>
<gene>
    <name evidence="1" type="ORF">HPB49_013593</name>
</gene>
<organism evidence="1 2">
    <name type="scientific">Dermacentor silvarum</name>
    <name type="common">Tick</name>
    <dbReference type="NCBI Taxonomy" id="543639"/>
    <lineage>
        <taxon>Eukaryota</taxon>
        <taxon>Metazoa</taxon>
        <taxon>Ecdysozoa</taxon>
        <taxon>Arthropoda</taxon>
        <taxon>Chelicerata</taxon>
        <taxon>Arachnida</taxon>
        <taxon>Acari</taxon>
        <taxon>Parasitiformes</taxon>
        <taxon>Ixodida</taxon>
        <taxon>Ixodoidea</taxon>
        <taxon>Ixodidae</taxon>
        <taxon>Rhipicephalinae</taxon>
        <taxon>Dermacentor</taxon>
    </lineage>
</organism>
<dbReference type="EMBL" id="CM023472">
    <property type="protein sequence ID" value="KAH7959755.1"/>
    <property type="molecule type" value="Genomic_DNA"/>
</dbReference>
<sequence>MQVTETDAEELITAVPQEVTAQLENLKGHLLNRSRSVIHSGLVYIGGYLVRLISEFGCNACVTMVTTNKGDPLFTLLHGQDKSGLHHPNHMFLALLDNILVCFEKAAKHFCKQKCTKCTTSCEQEAVELASEDRGEQVSVANMGAAGDPLQDGTHKMFATELVQRLDMEVCSQHDRILFDELKSSEQFGVNTAAYAQNVRSQPSSPTMPVTRNGTSSTAPTSEEDGERRSTDGGEGSTSRGVPDSASTSGTTSTAAPMFDMSAVLQATVQAAVREAINGIVHLQSQQAAAMTVIGAGETSRLVPLFDPTSSDSPTVDAWIRRVDDLAEVYCWLDRLREKPKLRVGAIPRIFENLPAYLTKPKPRSRSQRENPPAKRRRVSSPNNDGTAASVSSSTEPCDPEAAGDDGGAINTGSCTETACQTEGNVCSISELHAVKDQLRSTKQQLRLCQVKIAKLTAQANRSRRSHQDVQKLSAREKLIFDHWLMKANAKSATAARYKKEWIYDCLLLKIKSTAVYTFLHENEFLPLPNPRTLYGYLRNLKADFGFDSTLFTVLCEKLKSVPERERRGVLMFDEMSVRKSVHIRESDMALLGKVDFAEHTRPGDHSKDGDHVLVFLFRPFLGGWSQTVGTFCASGAAPGSIVAKLLLQCIVHLTNAGVVVDAVTCDNSTSNQSALRSLGVNGDMHKLQTCFENPCEPSKQVHVVIDPPHIFKCIRNNLLKVGKFLLPQGQEVFHCHYKDLLDYEEGQAGLRAVPKLTKAHIFPNAFQKMSVKLAVQASHARSYAQCKLFSESTASAMEFYSEQEDCKKLHGSAATSQFTRTLNKLFDCLNSRRPDHVRFNEAQHIARFFGIVRHVAGDGGQPTVQHFLFIYRMLSVNNLVRPPKRASVEGDGPQLLLKLQGLFDKGKPASSQVDMLAVLFDDVLEEPGEAVNNASVPDVTLSTKECILDYLAAKYLTDDEIHALLDESDADLSDSEDIDSFAKDLEEDSDSESELEDNSADTNQQRRGAHTALKWSSGMYVLLSF</sequence>
<dbReference type="Proteomes" id="UP000821865">
    <property type="component" value="Chromosome 3"/>
</dbReference>
<comment type="caution">
    <text evidence="1">The sequence shown here is derived from an EMBL/GenBank/DDBJ whole genome shotgun (WGS) entry which is preliminary data.</text>
</comment>